<evidence type="ECO:0000313" key="5">
    <source>
        <dbReference type="Proteomes" id="UP001221686"/>
    </source>
</evidence>
<comment type="caution">
    <text evidence="4">The sequence shown here is derived from an EMBL/GenBank/DDBJ whole genome shotgun (WGS) entry which is preliminary data.</text>
</comment>
<keyword evidence="5" id="KW-1185">Reference proteome</keyword>
<dbReference type="InterPro" id="IPR002109">
    <property type="entry name" value="Glutaredoxin"/>
</dbReference>
<dbReference type="PRINTS" id="PR00160">
    <property type="entry name" value="GLUTAREDOXIN"/>
</dbReference>
<evidence type="ECO:0000259" key="3">
    <source>
        <dbReference type="PROSITE" id="PS50206"/>
    </source>
</evidence>
<dbReference type="PROSITE" id="PS00195">
    <property type="entry name" value="GLUTAREDOXIN_1"/>
    <property type="match status" value="1"/>
</dbReference>
<dbReference type="SUPFAM" id="SSF52821">
    <property type="entry name" value="Rhodanese/Cell cycle control phosphatase"/>
    <property type="match status" value="1"/>
</dbReference>
<dbReference type="Pfam" id="PF00581">
    <property type="entry name" value="Rhodanese"/>
    <property type="match status" value="1"/>
</dbReference>
<reference evidence="4 5" key="1">
    <citation type="submission" date="2022-11" db="EMBL/GenBank/DDBJ databases">
        <title>Minimal conservation of predation-associated metabolite biosynthetic gene clusters underscores biosynthetic potential of Myxococcota including descriptions for ten novel species: Archangium lansinium sp. nov., Myxococcus landrumus sp. nov., Nannocystis bai.</title>
        <authorList>
            <person name="Ahearne A."/>
            <person name="Stevens C."/>
            <person name="Dowd S."/>
        </authorList>
    </citation>
    <scope>NUCLEOTIDE SEQUENCE [LARGE SCALE GENOMIC DNA]</scope>
    <source>
        <strain evidence="4 5">BB15-2</strain>
    </source>
</reference>
<evidence type="ECO:0000256" key="1">
    <source>
        <dbReference type="ARBA" id="ARBA00023157"/>
    </source>
</evidence>
<dbReference type="SUPFAM" id="SSF52833">
    <property type="entry name" value="Thioredoxin-like"/>
    <property type="match status" value="1"/>
</dbReference>
<dbReference type="SUPFAM" id="SSF117916">
    <property type="entry name" value="Fe-S cluster assembly (FSCA) domain-like"/>
    <property type="match status" value="1"/>
</dbReference>
<dbReference type="PANTHER" id="PTHR44086:SF10">
    <property type="entry name" value="THIOSULFATE SULFURTRANSFERASE_RHODANESE-LIKE DOMAIN-CONTAINING PROTEIN 3"/>
    <property type="match status" value="1"/>
</dbReference>
<dbReference type="CDD" id="cd00158">
    <property type="entry name" value="RHOD"/>
    <property type="match status" value="1"/>
</dbReference>
<organism evidence="4 5">
    <name type="scientific">Nannocystis bainbridge</name>
    <dbReference type="NCBI Taxonomy" id="2995303"/>
    <lineage>
        <taxon>Bacteria</taxon>
        <taxon>Pseudomonadati</taxon>
        <taxon>Myxococcota</taxon>
        <taxon>Polyangia</taxon>
        <taxon>Nannocystales</taxon>
        <taxon>Nannocystaceae</taxon>
        <taxon>Nannocystis</taxon>
    </lineage>
</organism>
<evidence type="ECO:0000313" key="4">
    <source>
        <dbReference type="EMBL" id="MDC0717967.1"/>
    </source>
</evidence>
<dbReference type="Gene3D" id="3.30.300.130">
    <property type="entry name" value="Fe-S cluster assembly (FSCA)"/>
    <property type="match status" value="1"/>
</dbReference>
<keyword evidence="2" id="KW-0676">Redox-active center</keyword>
<dbReference type="Pfam" id="PF00462">
    <property type="entry name" value="Glutaredoxin"/>
    <property type="match status" value="1"/>
</dbReference>
<dbReference type="InterPro" id="IPR001763">
    <property type="entry name" value="Rhodanese-like_dom"/>
</dbReference>
<dbReference type="EMBL" id="JAQNDL010000001">
    <property type="protein sequence ID" value="MDC0717967.1"/>
    <property type="molecule type" value="Genomic_DNA"/>
</dbReference>
<dbReference type="InterPro" id="IPR036249">
    <property type="entry name" value="Thioredoxin-like_sf"/>
</dbReference>
<dbReference type="InterPro" id="IPR001075">
    <property type="entry name" value="NIF_FeS_clus_asmbl_NifU_C"/>
</dbReference>
<sequence>MIGTLLKRITVHTLDRVVERGKTSEHAPVRVAAAGLDRVRSFVGLDRIDVRLDLPSWDGGTPDQPMWQTDRDKLRKWQQDRGIVKPEKGAEAKPAEPALIIYYKRGCPYCRAALDLVREQNLLAKTIDYTDNHDLRTAIRTKTGRRTTPHVFIREQCIGGFDELRELHESGKLVALLADPSAAPPVVAAIVGDEDEDDGDGRELTAAALKARLAEGGKVLLLDVREPSEWAQTGVLAGARTVSLGELEQAEGLDPQGVWIAYCRSGRRSLQAAEVLGRRGFKSVVSLRGGIEGWKAAGGATVPYEPKAAAPVKKQPVKLPVVHHPERSPFEALLEDPNAAVDSEPLEGEALIARVREVLEACRPLVQADGGDIELLDVTSDTVGVRLTGNCVTCPSSQATLKQGIERKLKQQIPQIKGIRSPQLAP</sequence>
<protein>
    <submittedName>
        <fullName evidence="4">NifU family protein</fullName>
    </submittedName>
</protein>
<dbReference type="Gene3D" id="3.40.250.10">
    <property type="entry name" value="Rhodanese-like domain"/>
    <property type="match status" value="1"/>
</dbReference>
<dbReference type="PROSITE" id="PS50206">
    <property type="entry name" value="RHODANESE_3"/>
    <property type="match status" value="1"/>
</dbReference>
<dbReference type="PANTHER" id="PTHR44086">
    <property type="entry name" value="THIOSULFATE SULFURTRANSFERASE RDL2, MITOCHONDRIAL-RELATED"/>
    <property type="match status" value="1"/>
</dbReference>
<proteinExistence type="predicted"/>
<keyword evidence="1" id="KW-1015">Disulfide bond</keyword>
<dbReference type="SMART" id="SM00450">
    <property type="entry name" value="RHOD"/>
    <property type="match status" value="1"/>
</dbReference>
<feature type="domain" description="Rhodanese" evidence="3">
    <location>
        <begin position="215"/>
        <end position="303"/>
    </location>
</feature>
<dbReference type="InterPro" id="IPR011767">
    <property type="entry name" value="GLR_AS"/>
</dbReference>
<dbReference type="Gene3D" id="3.40.30.10">
    <property type="entry name" value="Glutaredoxin"/>
    <property type="match status" value="1"/>
</dbReference>
<evidence type="ECO:0000256" key="2">
    <source>
        <dbReference type="ARBA" id="ARBA00023284"/>
    </source>
</evidence>
<name>A0ABT5DWF3_9BACT</name>
<dbReference type="Proteomes" id="UP001221686">
    <property type="component" value="Unassembled WGS sequence"/>
</dbReference>
<gene>
    <name evidence="4" type="ORF">POL25_13755</name>
</gene>
<dbReference type="PROSITE" id="PS51354">
    <property type="entry name" value="GLUTAREDOXIN_2"/>
    <property type="match status" value="1"/>
</dbReference>
<dbReference type="InterPro" id="IPR014025">
    <property type="entry name" value="Glutaredoxin_subgr"/>
</dbReference>
<accession>A0ABT5DWF3</accession>
<dbReference type="InterPro" id="IPR036873">
    <property type="entry name" value="Rhodanese-like_dom_sf"/>
</dbReference>
<dbReference type="Pfam" id="PF01106">
    <property type="entry name" value="NifU"/>
    <property type="match status" value="1"/>
</dbReference>
<dbReference type="InterPro" id="IPR034904">
    <property type="entry name" value="FSCA_dom_sf"/>
</dbReference>